<evidence type="ECO:0000313" key="3">
    <source>
        <dbReference type="Proteomes" id="UP001642484"/>
    </source>
</evidence>
<name>A0ABP0MPI9_9DINO</name>
<feature type="compositionally biased region" description="Basic residues" evidence="1">
    <location>
        <begin position="737"/>
        <end position="746"/>
    </location>
</feature>
<feature type="compositionally biased region" description="Basic and acidic residues" evidence="1">
    <location>
        <begin position="492"/>
        <end position="517"/>
    </location>
</feature>
<reference evidence="2 3" key="1">
    <citation type="submission" date="2024-02" db="EMBL/GenBank/DDBJ databases">
        <authorList>
            <person name="Chen Y."/>
            <person name="Shah S."/>
            <person name="Dougan E. K."/>
            <person name="Thang M."/>
            <person name="Chan C."/>
        </authorList>
    </citation>
    <scope>NUCLEOTIDE SEQUENCE [LARGE SCALE GENOMIC DNA]</scope>
</reference>
<evidence type="ECO:0000256" key="1">
    <source>
        <dbReference type="SAM" id="MobiDB-lite"/>
    </source>
</evidence>
<feature type="region of interest" description="Disordered" evidence="1">
    <location>
        <begin position="424"/>
        <end position="464"/>
    </location>
</feature>
<feature type="compositionally biased region" description="Basic and acidic residues" evidence="1">
    <location>
        <begin position="524"/>
        <end position="543"/>
    </location>
</feature>
<dbReference type="EMBL" id="CAXAMN010018891">
    <property type="protein sequence ID" value="CAK9053386.1"/>
    <property type="molecule type" value="Genomic_DNA"/>
</dbReference>
<feature type="region of interest" description="Disordered" evidence="1">
    <location>
        <begin position="476"/>
        <end position="693"/>
    </location>
</feature>
<gene>
    <name evidence="2" type="ORF">CCMP2556_LOCUS26845</name>
</gene>
<feature type="compositionally biased region" description="Polar residues" evidence="1">
    <location>
        <begin position="561"/>
        <end position="570"/>
    </location>
</feature>
<keyword evidence="3" id="KW-1185">Reference proteome</keyword>
<dbReference type="Proteomes" id="UP001642484">
    <property type="component" value="Unassembled WGS sequence"/>
</dbReference>
<organism evidence="2 3">
    <name type="scientific">Durusdinium trenchii</name>
    <dbReference type="NCBI Taxonomy" id="1381693"/>
    <lineage>
        <taxon>Eukaryota</taxon>
        <taxon>Sar</taxon>
        <taxon>Alveolata</taxon>
        <taxon>Dinophyceae</taxon>
        <taxon>Suessiales</taxon>
        <taxon>Symbiodiniaceae</taxon>
        <taxon>Durusdinium</taxon>
    </lineage>
</organism>
<protein>
    <submittedName>
        <fullName evidence="2">Uncharacterized protein</fullName>
    </submittedName>
</protein>
<feature type="region of interest" description="Disordered" evidence="1">
    <location>
        <begin position="722"/>
        <end position="746"/>
    </location>
</feature>
<comment type="caution">
    <text evidence="2">The sequence shown here is derived from an EMBL/GenBank/DDBJ whole genome shotgun (WGS) entry which is preliminary data.</text>
</comment>
<sequence>MDECKQLLFMERVLFIFDVTKIRAGKAQVIRMNSQQWHQEADIACIAGHIMNLMTNFRTEEDNLVVFPADTMAMVRKRFIEGDFHDELKPLVECQHPGFRANDTDLWRSNMADVCMKSSTLDAADSEISKLEKSKNDAQFQADQLALARDAAQCANLFQKSQQSERSARLARVMHLKQENSIGCGIVMEHMEKNWKHVGGPLTTLQPVLDEFINRMKKDKSSVLVWVDFMKFGRLSVADLNHTTELLQRVLSALPEQSCGFLIAPQLTSERRSSLRDEWRSSGAWEEKNGSDVLGDVRRYDPSPPPAEEVDAEKFTFKLATVTVDNNKKGWSRFNFSLSNEELQGLLDTYVVEARFSGRHPGTSLYLMVATRRQGESVAMIESQKFKLFLVAHQDIDIDCKEFMIGHGKSAWLKAEKVAKMERECAGGSDSKPVHPPQPQLPLRAKAASTIGSSHKQLDPEAQNTLKRQLSAALNNVVEEKKSQQKPRGRKPKEDNEKEERETAPPTKKKEETELAPKQKKNKRINEKEETELAPKKKNKNSDENEETELAPKKTKKTVTKNEQTKTVTQKPKDPSPNQEHPEDPEHLEVEEPTAAKQKKGAAQAKKEEPEEAPECEAAPEREEANMEEHGDLSQETLCLPGTGSDEECPGLAGGSSAVKSENGTPPDDGDDGHEPIGGNPAEPAKINKSETRNVSLHSVYWAVVHENQKFLKKKWENHPERLNAMSHMSKSELSRRRLTKKQSTA</sequence>
<proteinExistence type="predicted"/>
<evidence type="ECO:0000313" key="2">
    <source>
        <dbReference type="EMBL" id="CAK9053386.1"/>
    </source>
</evidence>
<accession>A0ABP0MPI9</accession>
<feature type="compositionally biased region" description="Basic and acidic residues" evidence="1">
    <location>
        <begin position="619"/>
        <end position="633"/>
    </location>
</feature>
<feature type="compositionally biased region" description="Basic and acidic residues" evidence="1">
    <location>
        <begin position="580"/>
        <end position="590"/>
    </location>
</feature>